<dbReference type="RefSeq" id="WP_274925509.1">
    <property type="nucleotide sequence ID" value="NZ_JAKELO010000002.1"/>
</dbReference>
<gene>
    <name evidence="2" type="ORF">L0665_09790</name>
</gene>
<comment type="caution">
    <text evidence="2">The sequence shown here is derived from an EMBL/GenBank/DDBJ whole genome shotgun (WGS) entry which is preliminary data.</text>
</comment>
<keyword evidence="3" id="KW-1185">Reference proteome</keyword>
<sequence length="470" mass="49502">MRIQLIILACLIGLVGICAMPACASVADVVQGSTVFVGEEGLVLQSGVLAANDTQVAWYPSGTTVSGTSVPEITITVSPSSFDVTPVQFKGRTGAWYSYPNGVAETTPHLAFLVNQPEAMVKLWVYTSEGGEYGTGYKTIKGVKLGFRMETNMFAIFNRPGVSAGEPGIDIYVEAPGGSTYSALYDDAAVPHSVPIAGQHPQTSYAYVPVESGATCVWDTGNSEYGAGNYIFYAYADVNGLKDAVGKISGDRFTLLATATDSAGATPTPEVPNLIVGTGTVTLDTTTGGIVQTDTLLHDEENMAYVSLDKGTQAFNEKAQALKSLSIIMVAMGDSMTLVPLPDGQTPLSIYRISPEDSSFSPSAELGILISDDSLSHNLYWWNELMGKWSAVDAETDNDDGYLKGDLTKSGYYMMTYPAGSVTESTAEPTILPEPTATTVPTASPTPTQSPVGILVVMAGCAACALLKKR</sequence>
<evidence type="ECO:0000313" key="3">
    <source>
        <dbReference type="Proteomes" id="UP001143747"/>
    </source>
</evidence>
<evidence type="ECO:0000259" key="1">
    <source>
        <dbReference type="Pfam" id="PF12863"/>
    </source>
</evidence>
<dbReference type="InterPro" id="IPR024277">
    <property type="entry name" value="DUF3821"/>
</dbReference>
<proteinExistence type="predicted"/>
<organism evidence="2 3">
    <name type="scientific">Methanogenium marinum</name>
    <dbReference type="NCBI Taxonomy" id="348610"/>
    <lineage>
        <taxon>Archaea</taxon>
        <taxon>Methanobacteriati</taxon>
        <taxon>Methanobacteriota</taxon>
        <taxon>Stenosarchaea group</taxon>
        <taxon>Methanomicrobia</taxon>
        <taxon>Methanomicrobiales</taxon>
        <taxon>Methanomicrobiaceae</taxon>
        <taxon>Methanogenium</taxon>
    </lineage>
</organism>
<dbReference type="Pfam" id="PF12863">
    <property type="entry name" value="DUF3821"/>
    <property type="match status" value="1"/>
</dbReference>
<accession>A0A9Q4KU67</accession>
<feature type="domain" description="DUF3821" evidence="1">
    <location>
        <begin position="31"/>
        <end position="243"/>
    </location>
</feature>
<reference evidence="2" key="1">
    <citation type="submission" date="2022-01" db="EMBL/GenBank/DDBJ databases">
        <title>Draft genome of Methanogenium marinum DSM 15558.</title>
        <authorList>
            <person name="Chen S.-C."/>
            <person name="You Y.-T."/>
        </authorList>
    </citation>
    <scope>NUCLEOTIDE SEQUENCE</scope>
    <source>
        <strain evidence="2">DSM 15558</strain>
    </source>
</reference>
<name>A0A9Q4KU67_9EURY</name>
<dbReference type="Proteomes" id="UP001143747">
    <property type="component" value="Unassembled WGS sequence"/>
</dbReference>
<dbReference type="EMBL" id="JAKELO010000002">
    <property type="protein sequence ID" value="MDE4908897.1"/>
    <property type="molecule type" value="Genomic_DNA"/>
</dbReference>
<evidence type="ECO:0000313" key="2">
    <source>
        <dbReference type="EMBL" id="MDE4908897.1"/>
    </source>
</evidence>
<dbReference type="AlphaFoldDB" id="A0A9Q4KU67"/>
<protein>
    <submittedName>
        <fullName evidence="2">DUF3821 domain-containing protein</fullName>
    </submittedName>
</protein>